<dbReference type="Gene3D" id="3.30.420.10">
    <property type="entry name" value="Ribonuclease H-like superfamily/Ribonuclease H"/>
    <property type="match status" value="1"/>
</dbReference>
<dbReference type="InterPro" id="IPR050951">
    <property type="entry name" value="Retrovirus_Pol_polyprotein"/>
</dbReference>
<dbReference type="CDD" id="cd01647">
    <property type="entry name" value="RT_LTR"/>
    <property type="match status" value="1"/>
</dbReference>
<dbReference type="PANTHER" id="PTHR37984:SF5">
    <property type="entry name" value="PROTEIN NYNRIN-LIKE"/>
    <property type="match status" value="1"/>
</dbReference>
<dbReference type="Gene3D" id="3.10.10.10">
    <property type="entry name" value="HIV Type 1 Reverse Transcriptase, subunit A, domain 1"/>
    <property type="match status" value="1"/>
</dbReference>
<dbReference type="GO" id="GO:0015074">
    <property type="term" value="P:DNA integration"/>
    <property type="evidence" value="ECO:0007669"/>
    <property type="project" value="InterPro"/>
</dbReference>
<dbReference type="OrthoDB" id="1430630at2759"/>
<dbReference type="SUPFAM" id="SSF53098">
    <property type="entry name" value="Ribonuclease H-like"/>
    <property type="match status" value="1"/>
</dbReference>
<dbReference type="PANTHER" id="PTHR37984">
    <property type="entry name" value="PROTEIN CBG26694"/>
    <property type="match status" value="1"/>
</dbReference>
<dbReference type="Pfam" id="PF00665">
    <property type="entry name" value="rve"/>
    <property type="match status" value="1"/>
</dbReference>
<name>A0A2C6KSC0_9APIC</name>
<reference evidence="2 3" key="1">
    <citation type="journal article" date="2017" name="Int. J. Parasitol.">
        <title>The genome of the protozoan parasite Cystoisospora suis and a reverse vaccinology approach to identify vaccine candidates.</title>
        <authorList>
            <person name="Palmieri N."/>
            <person name="Shrestha A."/>
            <person name="Ruttkowski B."/>
            <person name="Beck T."/>
            <person name="Vogl C."/>
            <person name="Tomley F."/>
            <person name="Blake D.P."/>
            <person name="Joachim A."/>
        </authorList>
    </citation>
    <scope>NUCLEOTIDE SEQUENCE [LARGE SCALE GENOMIC DNA]</scope>
    <source>
        <strain evidence="2 3">Wien I</strain>
    </source>
</reference>
<dbReference type="RefSeq" id="XP_067920828.1">
    <property type="nucleotide sequence ID" value="XM_068067196.1"/>
</dbReference>
<accession>A0A2C6KSC0</accession>
<dbReference type="VEuPathDB" id="ToxoDB:CSUI_007046"/>
<feature type="domain" description="Integrase catalytic" evidence="1">
    <location>
        <begin position="173"/>
        <end position="315"/>
    </location>
</feature>
<dbReference type="InterPro" id="IPR043128">
    <property type="entry name" value="Rev_trsase/Diguanyl_cyclase"/>
</dbReference>
<proteinExistence type="predicted"/>
<dbReference type="AlphaFoldDB" id="A0A2C6KSC0"/>
<dbReference type="GO" id="GO:0003676">
    <property type="term" value="F:nucleic acid binding"/>
    <property type="evidence" value="ECO:0007669"/>
    <property type="project" value="InterPro"/>
</dbReference>
<dbReference type="Proteomes" id="UP000221165">
    <property type="component" value="Unassembled WGS sequence"/>
</dbReference>
<dbReference type="InterPro" id="IPR043502">
    <property type="entry name" value="DNA/RNA_pol_sf"/>
</dbReference>
<dbReference type="GeneID" id="94430407"/>
<sequence length="315" mass="35781">MERPQKHHIPTVPGEMPAYKKHTYAMSEDHLRELKELLRVLLEKGFIVPSNSPIAAPVFFVGKKGTEKLRMVIDYRGLNRITIKDDYPIPRINDLINRLGKGSWFSKLDLASGYYQVQVAEQDQWKTTFRTRYGTFQFKMDSDIETFVKSCVACARGKASHQKEGGLLQPLPIPDAPWEEIGMDLILGLPATGEGHDAIVTIVCRLTKMAHFIACVHTISAQELAQLLVREVIRLHGVPAAIVSDRDTRFTSDVWREMCRTLHITQKMSTAYHPQTDGQAERTNQTIEQMLRCCILGNEAIWGELLPIMEFAYNS</sequence>
<dbReference type="SUPFAM" id="SSF56672">
    <property type="entry name" value="DNA/RNA polymerases"/>
    <property type="match status" value="1"/>
</dbReference>
<organism evidence="2 3">
    <name type="scientific">Cystoisospora suis</name>
    <dbReference type="NCBI Taxonomy" id="483139"/>
    <lineage>
        <taxon>Eukaryota</taxon>
        <taxon>Sar</taxon>
        <taxon>Alveolata</taxon>
        <taxon>Apicomplexa</taxon>
        <taxon>Conoidasida</taxon>
        <taxon>Coccidia</taxon>
        <taxon>Eucoccidiorida</taxon>
        <taxon>Eimeriorina</taxon>
        <taxon>Sarcocystidae</taxon>
        <taxon>Cystoisospora</taxon>
    </lineage>
</organism>
<protein>
    <submittedName>
        <fullName evidence="2">Dna rna polymerases superfamily protein</fullName>
    </submittedName>
</protein>
<dbReference type="InterPro" id="IPR000477">
    <property type="entry name" value="RT_dom"/>
</dbReference>
<dbReference type="Gene3D" id="3.30.70.270">
    <property type="match status" value="1"/>
</dbReference>
<keyword evidence="3" id="KW-1185">Reference proteome</keyword>
<comment type="caution">
    <text evidence="2">The sequence shown here is derived from an EMBL/GenBank/DDBJ whole genome shotgun (WGS) entry which is preliminary data.</text>
</comment>
<feature type="non-terminal residue" evidence="2">
    <location>
        <position position="315"/>
    </location>
</feature>
<evidence type="ECO:0000313" key="2">
    <source>
        <dbReference type="EMBL" id="PHJ19126.1"/>
    </source>
</evidence>
<dbReference type="EMBL" id="MIGC01003629">
    <property type="protein sequence ID" value="PHJ19126.1"/>
    <property type="molecule type" value="Genomic_DNA"/>
</dbReference>
<dbReference type="InterPro" id="IPR036397">
    <property type="entry name" value="RNaseH_sf"/>
</dbReference>
<dbReference type="InterPro" id="IPR012337">
    <property type="entry name" value="RNaseH-like_sf"/>
</dbReference>
<evidence type="ECO:0000259" key="1">
    <source>
        <dbReference type="PROSITE" id="PS50994"/>
    </source>
</evidence>
<dbReference type="Pfam" id="PF00078">
    <property type="entry name" value="RVT_1"/>
    <property type="match status" value="1"/>
</dbReference>
<dbReference type="PROSITE" id="PS50994">
    <property type="entry name" value="INTEGRASE"/>
    <property type="match status" value="1"/>
</dbReference>
<gene>
    <name evidence="2" type="ORF">CSUI_007046</name>
</gene>
<dbReference type="InterPro" id="IPR001584">
    <property type="entry name" value="Integrase_cat-core"/>
</dbReference>
<evidence type="ECO:0000313" key="3">
    <source>
        <dbReference type="Proteomes" id="UP000221165"/>
    </source>
</evidence>